<evidence type="ECO:0000313" key="3">
    <source>
        <dbReference type="Proteomes" id="UP000253104"/>
    </source>
</evidence>
<dbReference type="InterPro" id="IPR020080">
    <property type="entry name" value="OM_adhesin/peptidase_omptin"/>
</dbReference>
<dbReference type="OrthoDB" id="8639774at2"/>
<organism evidence="2 3">
    <name type="scientific">Burkholderia pyrrocinia</name>
    <name type="common">Pseudomonas pyrrocinia</name>
    <dbReference type="NCBI Taxonomy" id="60550"/>
    <lineage>
        <taxon>Bacteria</taxon>
        <taxon>Pseudomonadati</taxon>
        <taxon>Pseudomonadota</taxon>
        <taxon>Betaproteobacteria</taxon>
        <taxon>Burkholderiales</taxon>
        <taxon>Burkholderiaceae</taxon>
        <taxon>Burkholderia</taxon>
        <taxon>Burkholderia cepacia complex</taxon>
    </lineage>
</organism>
<dbReference type="PROSITE" id="PS51257">
    <property type="entry name" value="PROKAR_LIPOPROTEIN"/>
    <property type="match status" value="1"/>
</dbReference>
<dbReference type="Pfam" id="PF13557">
    <property type="entry name" value="Phenol_MetA_deg"/>
    <property type="match status" value="1"/>
</dbReference>
<keyword evidence="1" id="KW-0732">Signal</keyword>
<sequence>MKRKTAYGLISLAACAGMALSTGARATEGGGDTIGEGAEAFFAGALPPAGLYGLLYYTHYHASRFNDSHGNGAVPGFRLDADVLIPRVVWMSNLSVLGGRYGAYAVLPMEHLALDAGGASFDRTNLGDLIVSPALIAWGSGALRTVAAIEFVFPTGQYDAHAALNTGKNYYTARPVFGVSWLPNDKIEVSAKITYSFNSPNNDTHYHSGNLFHVDYSASYAVTPKARVGLSGYFVKQTTDDMQNGQPVAGDGFRGQAFAIGPGVRYQFGKVSLEARVVKEFFVRNRPAGEAVWAKAVIPF</sequence>
<dbReference type="EMBL" id="CP024903">
    <property type="protein sequence ID" value="AXF25297.1"/>
    <property type="molecule type" value="Genomic_DNA"/>
</dbReference>
<dbReference type="GO" id="GO:0004190">
    <property type="term" value="F:aspartic-type endopeptidase activity"/>
    <property type="evidence" value="ECO:0007669"/>
    <property type="project" value="InterPro"/>
</dbReference>
<dbReference type="InterPro" id="IPR025737">
    <property type="entry name" value="FApF"/>
</dbReference>
<dbReference type="Proteomes" id="UP000253104">
    <property type="component" value="Chromosome mHSR5_B"/>
</dbReference>
<name>A0A2Z5N9P7_BURPY</name>
<proteinExistence type="predicted"/>
<evidence type="ECO:0000256" key="1">
    <source>
        <dbReference type="SAM" id="SignalP"/>
    </source>
</evidence>
<dbReference type="RefSeq" id="WP_114181663.1">
    <property type="nucleotide sequence ID" value="NZ_CP024903.1"/>
</dbReference>
<dbReference type="SUPFAM" id="SSF69917">
    <property type="entry name" value="OMPT-like"/>
    <property type="match status" value="1"/>
</dbReference>
<accession>A0A2Z5N9P7</accession>
<dbReference type="AlphaFoldDB" id="A0A2Z5N9P7"/>
<protein>
    <submittedName>
        <fullName evidence="2">Phenol degradation protein meta</fullName>
    </submittedName>
</protein>
<feature type="chain" id="PRO_5016417494" evidence="1">
    <location>
        <begin position="27"/>
        <end position="300"/>
    </location>
</feature>
<gene>
    <name evidence="2" type="ORF">CUJ89_31240</name>
</gene>
<evidence type="ECO:0000313" key="2">
    <source>
        <dbReference type="EMBL" id="AXF25297.1"/>
    </source>
</evidence>
<feature type="signal peptide" evidence="1">
    <location>
        <begin position="1"/>
        <end position="26"/>
    </location>
</feature>
<reference evidence="2 3" key="1">
    <citation type="journal article" date="2018" name="ISME J.">
        <title>Involvement of Burkholderiaceae and sulfurous volatiles in disease-suppressive soils.</title>
        <authorList>
            <person name="Carrion V.J."/>
            <person name="Cordovez V."/>
            <person name="Tyc O."/>
            <person name="Etalo D.W."/>
            <person name="de Bruijn I."/>
            <person name="de Jager V.C."/>
            <person name="Medema M.H."/>
            <person name="Eberl L."/>
            <person name="Raaijmakers J.M."/>
        </authorList>
    </citation>
    <scope>NUCLEOTIDE SEQUENCE [LARGE SCALE GENOMIC DNA]</scope>
    <source>
        <strain evidence="3">mHSR5</strain>
    </source>
</reference>